<evidence type="ECO:0000313" key="7">
    <source>
        <dbReference type="Proteomes" id="UP000297564"/>
    </source>
</evidence>
<dbReference type="Gene3D" id="1.10.443.10">
    <property type="entry name" value="Intergrase catalytic core"/>
    <property type="match status" value="1"/>
</dbReference>
<keyword evidence="2" id="KW-0229">DNA integration</keyword>
<sequence>MRNFTAKRIDLASAVRSVADQPAADLTLSELARAYAVATLDASGERIRKWLEAFGSEPAWAVSSERLEVAAQAMLEHGYAPASVNRDLSTLGSCYRWAVKQRLAPRAFKSPTVGVRRFDEGIRRVHVEREQLRALRSRALAFKDRRFGVFVALLIDTGARKGEILERRWTDVNLDKREILAPMTKNGTPRVLFFSEETAALITRVYPEAQRRPERLLFEGRVPGQPISYRRIWNQVAAEVGLADFHIHDVRHAAAASLLRAGVTLAVAAQVLGYDPAVLSRRYGHLETEALRRAQESAWR</sequence>
<keyword evidence="7" id="KW-1185">Reference proteome</keyword>
<keyword evidence="3" id="KW-0238">DNA-binding</keyword>
<protein>
    <submittedName>
        <fullName evidence="6">Site-specific integrase</fullName>
    </submittedName>
</protein>
<dbReference type="GO" id="GO:0006310">
    <property type="term" value="P:DNA recombination"/>
    <property type="evidence" value="ECO:0007669"/>
    <property type="project" value="UniProtKB-KW"/>
</dbReference>
<dbReference type="EMBL" id="SMLL01000005">
    <property type="protein sequence ID" value="TFY98712.1"/>
    <property type="molecule type" value="Genomic_DNA"/>
</dbReference>
<accession>A0A4Z0BHD3</accession>
<evidence type="ECO:0000256" key="4">
    <source>
        <dbReference type="ARBA" id="ARBA00023172"/>
    </source>
</evidence>
<dbReference type="SUPFAM" id="SSF56349">
    <property type="entry name" value="DNA breaking-rejoining enzymes"/>
    <property type="match status" value="1"/>
</dbReference>
<name>A0A4Z0BHD3_9BURK</name>
<dbReference type="AlphaFoldDB" id="A0A4Z0BHD3"/>
<feature type="domain" description="Tyr recombinase" evidence="5">
    <location>
        <begin position="122"/>
        <end position="296"/>
    </location>
</feature>
<dbReference type="PROSITE" id="PS51898">
    <property type="entry name" value="TYR_RECOMBINASE"/>
    <property type="match status" value="1"/>
</dbReference>
<dbReference type="PANTHER" id="PTHR30349">
    <property type="entry name" value="PHAGE INTEGRASE-RELATED"/>
    <property type="match status" value="1"/>
</dbReference>
<dbReference type="RefSeq" id="WP_135285863.1">
    <property type="nucleotide sequence ID" value="NZ_SMLL01000005.1"/>
</dbReference>
<evidence type="ECO:0000313" key="6">
    <source>
        <dbReference type="EMBL" id="TFY98712.1"/>
    </source>
</evidence>
<keyword evidence="4" id="KW-0233">DNA recombination</keyword>
<dbReference type="GO" id="GO:0015074">
    <property type="term" value="P:DNA integration"/>
    <property type="evidence" value="ECO:0007669"/>
    <property type="project" value="UniProtKB-KW"/>
</dbReference>
<dbReference type="Pfam" id="PF00589">
    <property type="entry name" value="Phage_integrase"/>
    <property type="match status" value="1"/>
</dbReference>
<dbReference type="InterPro" id="IPR013762">
    <property type="entry name" value="Integrase-like_cat_sf"/>
</dbReference>
<comment type="caution">
    <text evidence="6">The sequence shown here is derived from an EMBL/GenBank/DDBJ whole genome shotgun (WGS) entry which is preliminary data.</text>
</comment>
<evidence type="ECO:0000259" key="5">
    <source>
        <dbReference type="PROSITE" id="PS51898"/>
    </source>
</evidence>
<evidence type="ECO:0000256" key="2">
    <source>
        <dbReference type="ARBA" id="ARBA00022908"/>
    </source>
</evidence>
<dbReference type="CDD" id="cd00796">
    <property type="entry name" value="INT_Rci_Hp1_C"/>
    <property type="match status" value="1"/>
</dbReference>
<comment type="similarity">
    <text evidence="1">Belongs to the 'phage' integrase family.</text>
</comment>
<dbReference type="PANTHER" id="PTHR30349:SF41">
    <property type="entry name" value="INTEGRASE_RECOMBINASE PROTEIN MJ0367-RELATED"/>
    <property type="match status" value="1"/>
</dbReference>
<dbReference type="InterPro" id="IPR010998">
    <property type="entry name" value="Integrase_recombinase_N"/>
</dbReference>
<dbReference type="OrthoDB" id="662444at2"/>
<organism evidence="6 7">
    <name type="scientific">Ramlibacter rhizophilus</name>
    <dbReference type="NCBI Taxonomy" id="1781167"/>
    <lineage>
        <taxon>Bacteria</taxon>
        <taxon>Pseudomonadati</taxon>
        <taxon>Pseudomonadota</taxon>
        <taxon>Betaproteobacteria</taxon>
        <taxon>Burkholderiales</taxon>
        <taxon>Comamonadaceae</taxon>
        <taxon>Ramlibacter</taxon>
    </lineage>
</organism>
<gene>
    <name evidence="6" type="ORF">EZ242_14435</name>
</gene>
<dbReference type="Gene3D" id="1.10.150.130">
    <property type="match status" value="1"/>
</dbReference>
<proteinExistence type="inferred from homology"/>
<dbReference type="Proteomes" id="UP000297564">
    <property type="component" value="Unassembled WGS sequence"/>
</dbReference>
<evidence type="ECO:0000256" key="1">
    <source>
        <dbReference type="ARBA" id="ARBA00008857"/>
    </source>
</evidence>
<dbReference type="InterPro" id="IPR050090">
    <property type="entry name" value="Tyrosine_recombinase_XerCD"/>
</dbReference>
<dbReference type="InterPro" id="IPR011010">
    <property type="entry name" value="DNA_brk_join_enz"/>
</dbReference>
<evidence type="ECO:0000256" key="3">
    <source>
        <dbReference type="ARBA" id="ARBA00023125"/>
    </source>
</evidence>
<dbReference type="InterPro" id="IPR002104">
    <property type="entry name" value="Integrase_catalytic"/>
</dbReference>
<reference evidence="6 7" key="1">
    <citation type="submission" date="2019-03" db="EMBL/GenBank/DDBJ databases">
        <title>Ramlibacter rhizophilus CCTCC AB2015357, whole genome shotgun sequence.</title>
        <authorList>
            <person name="Zhang X."/>
            <person name="Feng G."/>
            <person name="Zhu H."/>
        </authorList>
    </citation>
    <scope>NUCLEOTIDE SEQUENCE [LARGE SCALE GENOMIC DNA]</scope>
    <source>
        <strain evidence="6 7">CCTCC AB2015357</strain>
    </source>
</reference>
<dbReference type="GO" id="GO:0003677">
    <property type="term" value="F:DNA binding"/>
    <property type="evidence" value="ECO:0007669"/>
    <property type="project" value="UniProtKB-KW"/>
</dbReference>